<name>A0A8T2VBM5_CERRI</name>
<feature type="region of interest" description="Disordered" evidence="1">
    <location>
        <begin position="1"/>
        <end position="25"/>
    </location>
</feature>
<dbReference type="AlphaFoldDB" id="A0A8T2VBM5"/>
<organism evidence="2 3">
    <name type="scientific">Ceratopteris richardii</name>
    <name type="common">Triangle waterfern</name>
    <dbReference type="NCBI Taxonomy" id="49495"/>
    <lineage>
        <taxon>Eukaryota</taxon>
        <taxon>Viridiplantae</taxon>
        <taxon>Streptophyta</taxon>
        <taxon>Embryophyta</taxon>
        <taxon>Tracheophyta</taxon>
        <taxon>Polypodiopsida</taxon>
        <taxon>Polypodiidae</taxon>
        <taxon>Polypodiales</taxon>
        <taxon>Pteridineae</taxon>
        <taxon>Pteridaceae</taxon>
        <taxon>Parkerioideae</taxon>
        <taxon>Ceratopteris</taxon>
    </lineage>
</organism>
<dbReference type="Proteomes" id="UP000825935">
    <property type="component" value="Chromosome 3"/>
</dbReference>
<feature type="compositionally biased region" description="Basic and acidic residues" evidence="1">
    <location>
        <begin position="15"/>
        <end position="25"/>
    </location>
</feature>
<sequence>METNLAFGNNGGGSERLEADADSASEKLKTPLPRFDTAMRPEVQVKPAHAYSARHEMVGPREAFGFNGSSKLTSGVEAVEAMADLPKRRSMCSKLRNVYRKLRRRVSFRTSTGERSSPSPS</sequence>
<accession>A0A8T2VBM5</accession>
<evidence type="ECO:0000313" key="2">
    <source>
        <dbReference type="EMBL" id="KAH7441789.1"/>
    </source>
</evidence>
<protein>
    <submittedName>
        <fullName evidence="2">Uncharacterized protein</fullName>
    </submittedName>
</protein>
<evidence type="ECO:0000256" key="1">
    <source>
        <dbReference type="SAM" id="MobiDB-lite"/>
    </source>
</evidence>
<reference evidence="2" key="1">
    <citation type="submission" date="2021-08" db="EMBL/GenBank/DDBJ databases">
        <title>WGS assembly of Ceratopteris richardii.</title>
        <authorList>
            <person name="Marchant D.B."/>
            <person name="Chen G."/>
            <person name="Jenkins J."/>
            <person name="Shu S."/>
            <person name="Leebens-Mack J."/>
            <person name="Grimwood J."/>
            <person name="Schmutz J."/>
            <person name="Soltis P."/>
            <person name="Soltis D."/>
            <person name="Chen Z.-H."/>
        </authorList>
    </citation>
    <scope>NUCLEOTIDE SEQUENCE</scope>
    <source>
        <strain evidence="2">Whitten #5841</strain>
        <tissue evidence="2">Leaf</tissue>
    </source>
</reference>
<comment type="caution">
    <text evidence="2">The sequence shown here is derived from an EMBL/GenBank/DDBJ whole genome shotgun (WGS) entry which is preliminary data.</text>
</comment>
<keyword evidence="3" id="KW-1185">Reference proteome</keyword>
<proteinExistence type="predicted"/>
<gene>
    <name evidence="2" type="ORF">KP509_03G054500</name>
</gene>
<evidence type="ECO:0000313" key="3">
    <source>
        <dbReference type="Proteomes" id="UP000825935"/>
    </source>
</evidence>
<dbReference type="EMBL" id="CM035408">
    <property type="protein sequence ID" value="KAH7441789.1"/>
    <property type="molecule type" value="Genomic_DNA"/>
</dbReference>